<evidence type="ECO:0000256" key="4">
    <source>
        <dbReference type="ARBA" id="ARBA00022605"/>
    </source>
</evidence>
<evidence type="ECO:0000313" key="10">
    <source>
        <dbReference type="EMBL" id="KAL3730124.1"/>
    </source>
</evidence>
<keyword evidence="7" id="KW-0456">Lyase</keyword>
<keyword evidence="4" id="KW-0028">Amino-acid biosynthesis</keyword>
<comment type="subunit">
    <text evidence="2">Tetramer of two alpha and two beta chains.</text>
</comment>
<dbReference type="Gene3D" id="3.20.20.70">
    <property type="entry name" value="Aldolase class I"/>
    <property type="match status" value="1"/>
</dbReference>
<dbReference type="PROSITE" id="PS00167">
    <property type="entry name" value="TRP_SYNTHASE_ALPHA"/>
    <property type="match status" value="1"/>
</dbReference>
<reference evidence="10 11" key="1">
    <citation type="submission" date="2024-11" db="EMBL/GenBank/DDBJ databases">
        <title>Chromosome-level genome assembly of Eucalyptus globulus Labill. provides insights into its genome evolution.</title>
        <authorList>
            <person name="Li X."/>
        </authorList>
    </citation>
    <scope>NUCLEOTIDE SEQUENCE [LARGE SCALE GENOMIC DNA]</scope>
    <source>
        <strain evidence="10">CL2024</strain>
        <tissue evidence="10">Fresh tender leaves</tissue>
    </source>
</reference>
<evidence type="ECO:0000256" key="2">
    <source>
        <dbReference type="ARBA" id="ARBA00011270"/>
    </source>
</evidence>
<gene>
    <name evidence="10" type="ORF">ACJRO7_027169</name>
</gene>
<accession>A0ABD3JV95</accession>
<evidence type="ECO:0000256" key="8">
    <source>
        <dbReference type="ARBA" id="ARBA00049047"/>
    </source>
</evidence>
<evidence type="ECO:0000256" key="9">
    <source>
        <dbReference type="RuleBase" id="RU003662"/>
    </source>
</evidence>
<dbReference type="InterPro" id="IPR002028">
    <property type="entry name" value="Trp_synthase_suA"/>
</dbReference>
<comment type="caution">
    <text evidence="10">The sequence shown here is derived from an EMBL/GenBank/DDBJ whole genome shotgun (WGS) entry which is preliminary data.</text>
</comment>
<evidence type="ECO:0000256" key="1">
    <source>
        <dbReference type="ARBA" id="ARBA00004733"/>
    </source>
</evidence>
<dbReference type="GO" id="GO:0004834">
    <property type="term" value="F:tryptophan synthase activity"/>
    <property type="evidence" value="ECO:0007669"/>
    <property type="project" value="UniProtKB-EC"/>
</dbReference>
<evidence type="ECO:0000256" key="6">
    <source>
        <dbReference type="ARBA" id="ARBA00023141"/>
    </source>
</evidence>
<name>A0ABD3JV95_EUCGL</name>
<evidence type="ECO:0000256" key="7">
    <source>
        <dbReference type="ARBA" id="ARBA00023239"/>
    </source>
</evidence>
<dbReference type="InterPro" id="IPR013785">
    <property type="entry name" value="Aldolase_TIM"/>
</dbReference>
<sequence>MALALKSTCFVQLKKPKSFCAFRSSRMTMATLSTVSTIGISKTFAKLKKECKVREFLFFFFLMNSMIIFGDPDLSMTAQALKLLDSCGSDIIELGVPYSDPLADGLVIQAATTRSLARGTDFDAVISMLKEVRLFVLSSPVALFTYYNLILKRGVEKFMSIVNNARVRGLVVPDVPLEETEILRNEALKYKIKLSVESISPYSSLWNHMIQVLLTTPTTPTSRMKAIVEASEGFVYLVSSIGVTGAQGSVNAHVEILLRDIKEEVHVTSSSIMGFLPSIQLERHLKMLQTNLTEGVFEINTSMGVILKLLELQDCRIIK</sequence>
<proteinExistence type="inferred from homology"/>
<dbReference type="PANTHER" id="PTHR43406">
    <property type="entry name" value="TRYPTOPHAN SYNTHASE, ALPHA CHAIN"/>
    <property type="match status" value="1"/>
</dbReference>
<dbReference type="CDD" id="cd04724">
    <property type="entry name" value="Tryptophan_synthase_alpha"/>
    <property type="match status" value="1"/>
</dbReference>
<dbReference type="EMBL" id="JBJKBG010000007">
    <property type="protein sequence ID" value="KAL3730124.1"/>
    <property type="molecule type" value="Genomic_DNA"/>
</dbReference>
<comment type="similarity">
    <text evidence="9">Belongs to the TrpA family.</text>
</comment>
<dbReference type="PANTHER" id="PTHR43406:SF1">
    <property type="entry name" value="TRYPTOPHAN SYNTHASE ALPHA CHAIN, CHLOROPLASTIC"/>
    <property type="match status" value="1"/>
</dbReference>
<dbReference type="SUPFAM" id="SSF51366">
    <property type="entry name" value="Ribulose-phoshate binding barrel"/>
    <property type="match status" value="1"/>
</dbReference>
<dbReference type="EC" id="4.2.1.20" evidence="3"/>
<protein>
    <recommendedName>
        <fullName evidence="3">tryptophan synthase</fullName>
        <ecNumber evidence="3">4.2.1.20</ecNumber>
    </recommendedName>
</protein>
<keyword evidence="5" id="KW-0822">Tryptophan biosynthesis</keyword>
<comment type="catalytic activity">
    <reaction evidence="8">
        <text>(1S,2R)-1-C-(indol-3-yl)glycerol 3-phosphate + L-serine = D-glyceraldehyde 3-phosphate + L-tryptophan + H2O</text>
        <dbReference type="Rhea" id="RHEA:10532"/>
        <dbReference type="ChEBI" id="CHEBI:15377"/>
        <dbReference type="ChEBI" id="CHEBI:33384"/>
        <dbReference type="ChEBI" id="CHEBI:57912"/>
        <dbReference type="ChEBI" id="CHEBI:58866"/>
        <dbReference type="ChEBI" id="CHEBI:59776"/>
        <dbReference type="EC" id="4.2.1.20"/>
    </reaction>
</comment>
<comment type="pathway">
    <text evidence="1">Amino-acid biosynthesis; L-tryptophan biosynthesis; L-tryptophan from chorismate: step 5/5.</text>
</comment>
<dbReference type="InterPro" id="IPR018204">
    <property type="entry name" value="Trp_synthase_alpha_AS"/>
</dbReference>
<dbReference type="NCBIfam" id="TIGR00262">
    <property type="entry name" value="trpA"/>
    <property type="match status" value="1"/>
</dbReference>
<keyword evidence="6" id="KW-0057">Aromatic amino acid biosynthesis</keyword>
<evidence type="ECO:0000256" key="3">
    <source>
        <dbReference type="ARBA" id="ARBA00012043"/>
    </source>
</evidence>
<organism evidence="10 11">
    <name type="scientific">Eucalyptus globulus</name>
    <name type="common">Tasmanian blue gum</name>
    <dbReference type="NCBI Taxonomy" id="34317"/>
    <lineage>
        <taxon>Eukaryota</taxon>
        <taxon>Viridiplantae</taxon>
        <taxon>Streptophyta</taxon>
        <taxon>Embryophyta</taxon>
        <taxon>Tracheophyta</taxon>
        <taxon>Spermatophyta</taxon>
        <taxon>Magnoliopsida</taxon>
        <taxon>eudicotyledons</taxon>
        <taxon>Gunneridae</taxon>
        <taxon>Pentapetalae</taxon>
        <taxon>rosids</taxon>
        <taxon>malvids</taxon>
        <taxon>Myrtales</taxon>
        <taxon>Myrtaceae</taxon>
        <taxon>Myrtoideae</taxon>
        <taxon>Eucalypteae</taxon>
        <taxon>Eucalyptus</taxon>
    </lineage>
</organism>
<dbReference type="AlphaFoldDB" id="A0ABD3JV95"/>
<keyword evidence="11" id="KW-1185">Reference proteome</keyword>
<dbReference type="InterPro" id="IPR011060">
    <property type="entry name" value="RibuloseP-bd_barrel"/>
</dbReference>
<evidence type="ECO:0000256" key="5">
    <source>
        <dbReference type="ARBA" id="ARBA00022822"/>
    </source>
</evidence>
<dbReference type="Pfam" id="PF00290">
    <property type="entry name" value="Trp_syntA"/>
    <property type="match status" value="1"/>
</dbReference>
<evidence type="ECO:0000313" key="11">
    <source>
        <dbReference type="Proteomes" id="UP001634007"/>
    </source>
</evidence>
<dbReference type="Proteomes" id="UP001634007">
    <property type="component" value="Unassembled WGS sequence"/>
</dbReference>